<keyword evidence="8 19" id="KW-0132">Cell division</keyword>
<evidence type="ECO:0000256" key="2">
    <source>
        <dbReference type="ARBA" id="ARBA00003921"/>
    </source>
</evidence>
<feature type="active site" description="Proton donor" evidence="19">
    <location>
        <position position="220"/>
    </location>
</feature>
<dbReference type="GO" id="GO:0005829">
    <property type="term" value="C:cytosol"/>
    <property type="evidence" value="ECO:0007669"/>
    <property type="project" value="TreeGrafter"/>
</dbReference>
<keyword evidence="11 19" id="KW-0521">NADP</keyword>
<evidence type="ECO:0000256" key="6">
    <source>
        <dbReference type="ARBA" id="ARBA00015188"/>
    </source>
</evidence>
<proteinExistence type="inferred from homology"/>
<evidence type="ECO:0000256" key="4">
    <source>
        <dbReference type="ARBA" id="ARBA00004752"/>
    </source>
</evidence>
<evidence type="ECO:0000256" key="10">
    <source>
        <dbReference type="ARBA" id="ARBA00022827"/>
    </source>
</evidence>
<evidence type="ECO:0000256" key="11">
    <source>
        <dbReference type="ARBA" id="ARBA00022857"/>
    </source>
</evidence>
<evidence type="ECO:0000256" key="8">
    <source>
        <dbReference type="ARBA" id="ARBA00022618"/>
    </source>
</evidence>
<protein>
    <recommendedName>
        <fullName evidence="6 19">UDP-N-acetylenolpyruvoylglucosamine reductase</fullName>
        <ecNumber evidence="5 19">1.3.1.98</ecNumber>
    </recommendedName>
    <alternativeName>
        <fullName evidence="17 19">UDP-N-acetylmuramate dehydrogenase</fullName>
    </alternativeName>
</protein>
<evidence type="ECO:0000256" key="9">
    <source>
        <dbReference type="ARBA" id="ARBA00022630"/>
    </source>
</evidence>
<dbReference type="GO" id="GO:0050660">
    <property type="term" value="F:flavin adenine dinucleotide binding"/>
    <property type="evidence" value="ECO:0007669"/>
    <property type="project" value="InterPro"/>
</dbReference>
<evidence type="ECO:0000256" key="1">
    <source>
        <dbReference type="ARBA" id="ARBA00001974"/>
    </source>
</evidence>
<keyword evidence="13 19" id="KW-0573">Peptidoglycan synthesis</keyword>
<feature type="active site" evidence="19">
    <location>
        <position position="296"/>
    </location>
</feature>
<gene>
    <name evidence="19" type="primary">murB</name>
    <name evidence="20" type="ORF">C0V70_00395</name>
</gene>
<evidence type="ECO:0000256" key="3">
    <source>
        <dbReference type="ARBA" id="ARBA00004496"/>
    </source>
</evidence>
<dbReference type="AlphaFoldDB" id="A0A2K9NM50"/>
<dbReference type="GO" id="GO:0071555">
    <property type="term" value="P:cell wall organization"/>
    <property type="evidence" value="ECO:0007669"/>
    <property type="project" value="UniProtKB-KW"/>
</dbReference>
<keyword evidence="16 19" id="KW-0961">Cell wall biogenesis/degradation</keyword>
<comment type="catalytic activity">
    <reaction evidence="18 19">
        <text>UDP-N-acetyl-alpha-D-muramate + NADP(+) = UDP-N-acetyl-3-O-(1-carboxyvinyl)-alpha-D-glucosamine + NADPH + H(+)</text>
        <dbReference type="Rhea" id="RHEA:12248"/>
        <dbReference type="ChEBI" id="CHEBI:15378"/>
        <dbReference type="ChEBI" id="CHEBI:57783"/>
        <dbReference type="ChEBI" id="CHEBI:58349"/>
        <dbReference type="ChEBI" id="CHEBI:68483"/>
        <dbReference type="ChEBI" id="CHEBI:70757"/>
        <dbReference type="EC" id="1.3.1.98"/>
    </reaction>
</comment>
<accession>A0A2K9NM50</accession>
<dbReference type="HAMAP" id="MF_00037">
    <property type="entry name" value="MurB"/>
    <property type="match status" value="1"/>
</dbReference>
<dbReference type="SUPFAM" id="SSF56194">
    <property type="entry name" value="Uridine diphospho-N-Acetylenolpyruvylglucosamine reductase, MurB, C-terminal domain"/>
    <property type="match status" value="1"/>
</dbReference>
<comment type="pathway">
    <text evidence="4 19">Cell wall biogenesis; peptidoglycan biosynthesis.</text>
</comment>
<keyword evidence="7 19" id="KW-0963">Cytoplasm</keyword>
<dbReference type="SUPFAM" id="SSF56176">
    <property type="entry name" value="FAD-binding/transporter-associated domain-like"/>
    <property type="match status" value="1"/>
</dbReference>
<keyword evidence="10 19" id="KW-0274">FAD</keyword>
<evidence type="ECO:0000256" key="7">
    <source>
        <dbReference type="ARBA" id="ARBA00022490"/>
    </source>
</evidence>
<evidence type="ECO:0000256" key="13">
    <source>
        <dbReference type="ARBA" id="ARBA00022984"/>
    </source>
</evidence>
<evidence type="ECO:0000256" key="15">
    <source>
        <dbReference type="ARBA" id="ARBA00023306"/>
    </source>
</evidence>
<reference evidence="20 21" key="1">
    <citation type="submission" date="2018-01" db="EMBL/GenBank/DDBJ databases">
        <title>Complete genome sequence of Bacteriovorax stolpii DSM12778.</title>
        <authorList>
            <person name="Tang B."/>
            <person name="Chang J."/>
        </authorList>
    </citation>
    <scope>NUCLEOTIDE SEQUENCE [LARGE SCALE GENOMIC DNA]</scope>
    <source>
        <strain evidence="20 21">DSM 12778</strain>
    </source>
</reference>
<dbReference type="Gene3D" id="3.90.78.10">
    <property type="entry name" value="UDP-N-acetylenolpyruvoylglucosamine reductase, C-terminal domain"/>
    <property type="match status" value="1"/>
</dbReference>
<name>A0A2K9NM50_BACTC</name>
<dbReference type="Pfam" id="PF01565">
    <property type="entry name" value="FAD_binding_4"/>
    <property type="match status" value="1"/>
</dbReference>
<feature type="active site" evidence="19">
    <location>
        <position position="171"/>
    </location>
</feature>
<dbReference type="GO" id="GO:0008762">
    <property type="term" value="F:UDP-N-acetylmuramate dehydrogenase activity"/>
    <property type="evidence" value="ECO:0007669"/>
    <property type="project" value="UniProtKB-UniRule"/>
</dbReference>
<dbReference type="InterPro" id="IPR016169">
    <property type="entry name" value="FAD-bd_PCMH_sub2"/>
</dbReference>
<comment type="function">
    <text evidence="2 19">Cell wall formation.</text>
</comment>
<dbReference type="UniPathway" id="UPA00219"/>
<comment type="similarity">
    <text evidence="19">Belongs to the MurB family.</text>
</comment>
<keyword evidence="12 19" id="KW-0133">Cell shape</keyword>
<dbReference type="Gene3D" id="3.30.43.10">
    <property type="entry name" value="Uridine Diphospho-n-acetylenolpyruvylglucosamine Reductase, domain 2"/>
    <property type="match status" value="1"/>
</dbReference>
<dbReference type="Gene3D" id="3.30.465.10">
    <property type="match status" value="1"/>
</dbReference>
<comment type="cofactor">
    <cofactor evidence="1 19">
        <name>FAD</name>
        <dbReference type="ChEBI" id="CHEBI:57692"/>
    </cofactor>
</comment>
<evidence type="ECO:0000313" key="20">
    <source>
        <dbReference type="EMBL" id="AUN96587.1"/>
    </source>
</evidence>
<keyword evidence="15 19" id="KW-0131">Cell cycle</keyword>
<organism evidence="20 21">
    <name type="scientific">Bacteriovorax stolpii</name>
    <name type="common">Bdellovibrio stolpii</name>
    <dbReference type="NCBI Taxonomy" id="960"/>
    <lineage>
        <taxon>Bacteria</taxon>
        <taxon>Pseudomonadati</taxon>
        <taxon>Bdellovibrionota</taxon>
        <taxon>Bacteriovoracia</taxon>
        <taxon>Bacteriovoracales</taxon>
        <taxon>Bacteriovoracaceae</taxon>
        <taxon>Bacteriovorax</taxon>
    </lineage>
</organism>
<keyword evidence="9 19" id="KW-0285">Flavoprotein</keyword>
<dbReference type="Pfam" id="PF02873">
    <property type="entry name" value="MurB_C"/>
    <property type="match status" value="1"/>
</dbReference>
<evidence type="ECO:0000256" key="12">
    <source>
        <dbReference type="ARBA" id="ARBA00022960"/>
    </source>
</evidence>
<dbReference type="GO" id="GO:0008360">
    <property type="term" value="P:regulation of cell shape"/>
    <property type="evidence" value="ECO:0007669"/>
    <property type="project" value="UniProtKB-KW"/>
</dbReference>
<evidence type="ECO:0000256" key="18">
    <source>
        <dbReference type="ARBA" id="ARBA00048914"/>
    </source>
</evidence>
<dbReference type="InterPro" id="IPR036635">
    <property type="entry name" value="MurB_C_sf"/>
</dbReference>
<keyword evidence="21" id="KW-1185">Reference proteome</keyword>
<comment type="subcellular location">
    <subcellularLocation>
        <location evidence="3 19">Cytoplasm</location>
    </subcellularLocation>
</comment>
<sequence length="299" mass="33838">MLEKLLNHPDIVVEIDKDLKKYSTMRLDARGDLITVKSVEGLKFATKTLTQNKIDYRVLGWGANILLPTKAELPYIQLDFDFDRGVFEAPRDEYILPASVSLATLTSHANKFGLKGWEVFTGIPASLGGAIFMNAGTNLGEIGTIIKEVKLITKNGEEKSVIIEKGSFSYRHNHFVDKGDVIYQARLIHFGIDAAISKKIKEYLDMRTRTQPLKEWTCGCIFQNHHDNLRDVTCRAGLFIDIMGLKGLTIKNLQISPKHANFMENRGESSYEDVMEMITVLQKELKLQFGVSFETEVEY</sequence>
<evidence type="ECO:0000313" key="21">
    <source>
        <dbReference type="Proteomes" id="UP000235584"/>
    </source>
</evidence>
<evidence type="ECO:0000256" key="14">
    <source>
        <dbReference type="ARBA" id="ARBA00023002"/>
    </source>
</evidence>
<dbReference type="RefSeq" id="WP_102241882.1">
    <property type="nucleotide sequence ID" value="NZ_CP025704.1"/>
</dbReference>
<dbReference type="KEGG" id="bsto:C0V70_00395"/>
<dbReference type="InterPro" id="IPR016167">
    <property type="entry name" value="FAD-bd_PCMH_sub1"/>
</dbReference>
<dbReference type="EMBL" id="CP025704">
    <property type="protein sequence ID" value="AUN96587.1"/>
    <property type="molecule type" value="Genomic_DNA"/>
</dbReference>
<dbReference type="EC" id="1.3.1.98" evidence="5 19"/>
<dbReference type="GO" id="GO:0009252">
    <property type="term" value="P:peptidoglycan biosynthetic process"/>
    <property type="evidence" value="ECO:0007669"/>
    <property type="project" value="UniProtKB-UniRule"/>
</dbReference>
<evidence type="ECO:0000256" key="5">
    <source>
        <dbReference type="ARBA" id="ARBA00012518"/>
    </source>
</evidence>
<keyword evidence="14 19" id="KW-0560">Oxidoreductase</keyword>
<dbReference type="InterPro" id="IPR003170">
    <property type="entry name" value="MurB"/>
</dbReference>
<evidence type="ECO:0000256" key="16">
    <source>
        <dbReference type="ARBA" id="ARBA00023316"/>
    </source>
</evidence>
<evidence type="ECO:0000256" key="19">
    <source>
        <dbReference type="HAMAP-Rule" id="MF_00037"/>
    </source>
</evidence>
<dbReference type="GO" id="GO:0051301">
    <property type="term" value="P:cell division"/>
    <property type="evidence" value="ECO:0007669"/>
    <property type="project" value="UniProtKB-KW"/>
</dbReference>
<dbReference type="PANTHER" id="PTHR21071">
    <property type="entry name" value="UDP-N-ACETYLENOLPYRUVOYLGLUCOSAMINE REDUCTASE"/>
    <property type="match status" value="1"/>
</dbReference>
<evidence type="ECO:0000256" key="17">
    <source>
        <dbReference type="ARBA" id="ARBA00031026"/>
    </source>
</evidence>
<dbReference type="InterPro" id="IPR011601">
    <property type="entry name" value="MurB_C"/>
</dbReference>
<dbReference type="PANTHER" id="PTHR21071:SF4">
    <property type="entry name" value="UDP-N-ACETYLENOLPYRUVOYLGLUCOSAMINE REDUCTASE"/>
    <property type="match status" value="1"/>
</dbReference>
<dbReference type="InterPro" id="IPR006094">
    <property type="entry name" value="Oxid_FAD_bind_N"/>
</dbReference>
<dbReference type="InterPro" id="IPR036318">
    <property type="entry name" value="FAD-bd_PCMH-like_sf"/>
</dbReference>
<dbReference type="Proteomes" id="UP000235584">
    <property type="component" value="Chromosome"/>
</dbReference>